<dbReference type="eggNOG" id="COG2318">
    <property type="taxonomic scope" value="Bacteria"/>
</dbReference>
<dbReference type="InterPro" id="IPR034660">
    <property type="entry name" value="DinB/YfiT-like"/>
</dbReference>
<accession>X4ZQR1</accession>
<keyword evidence="2" id="KW-1185">Reference proteome</keyword>
<dbReference type="RefSeq" id="WP_025336274.1">
    <property type="nucleotide sequence ID" value="NZ_CP004078.1"/>
</dbReference>
<evidence type="ECO:0008006" key="3">
    <source>
        <dbReference type="Google" id="ProtNLM"/>
    </source>
</evidence>
<dbReference type="Gene3D" id="1.20.120.450">
    <property type="entry name" value="dinb family like domain"/>
    <property type="match status" value="1"/>
</dbReference>
<gene>
    <name evidence="1" type="ORF">PSAB_19535</name>
</gene>
<dbReference type="SUPFAM" id="SSF109854">
    <property type="entry name" value="DinB/YfiT-like putative metalloenzymes"/>
    <property type="match status" value="1"/>
</dbReference>
<dbReference type="Proteomes" id="UP000019772">
    <property type="component" value="Chromosome"/>
</dbReference>
<dbReference type="EMBL" id="CP004078">
    <property type="protein sequence ID" value="AHV98800.1"/>
    <property type="molecule type" value="Genomic_DNA"/>
</dbReference>
<dbReference type="InterPro" id="IPR011466">
    <property type="entry name" value="DUF1572"/>
</dbReference>
<evidence type="ECO:0000313" key="1">
    <source>
        <dbReference type="EMBL" id="AHV98800.1"/>
    </source>
</evidence>
<sequence>MDVVKGILIAKFEEIQRRVILVLEQLSDEQVNWRPNESSNSIANLIVHISGNINERVSKGINNKDLTRNRDEEFEELYRTKQELIQITNESLLELIQTTKSMTEETFKKTQLERDRERTNLDVLIQCATHFSEHMGQVFYIGKMIKDREYVTTSVPKKRI</sequence>
<dbReference type="OrthoDB" id="68731at2"/>
<dbReference type="HOGENOM" id="CLU_112806_0_0_9"/>
<dbReference type="AlphaFoldDB" id="X4ZQR1"/>
<organism evidence="1 2">
    <name type="scientific">Paenibacillus sabinae T27</name>
    <dbReference type="NCBI Taxonomy" id="1268072"/>
    <lineage>
        <taxon>Bacteria</taxon>
        <taxon>Bacillati</taxon>
        <taxon>Bacillota</taxon>
        <taxon>Bacilli</taxon>
        <taxon>Bacillales</taxon>
        <taxon>Paenibacillaceae</taxon>
        <taxon>Paenibacillus</taxon>
    </lineage>
</organism>
<dbReference type="Pfam" id="PF07609">
    <property type="entry name" value="DUF1572"/>
    <property type="match status" value="1"/>
</dbReference>
<name>X4ZQR1_9BACL</name>
<evidence type="ECO:0000313" key="2">
    <source>
        <dbReference type="Proteomes" id="UP000019772"/>
    </source>
</evidence>
<dbReference type="KEGG" id="psab:PSAB_19535"/>
<reference evidence="1 2" key="1">
    <citation type="journal article" date="2014" name="PLoS Genet.">
        <title>Comparative Genomic Analysis of N2-Fixing and Non-N2-Fixing Paenibacillus spp.: Organization, Evolution and Expression of the Nitrogen Fixation Genes.</title>
        <authorList>
            <person name="Xie J.B."/>
            <person name="Du Z."/>
            <person name="Bai L."/>
            <person name="Tian C."/>
            <person name="Zhang Y."/>
            <person name="Xie J.Y."/>
            <person name="Wang T."/>
            <person name="Liu X."/>
            <person name="Chen X."/>
            <person name="Cheng Q."/>
            <person name="Chen S."/>
            <person name="Li J."/>
        </authorList>
    </citation>
    <scope>NUCLEOTIDE SEQUENCE [LARGE SCALE GENOMIC DNA]</scope>
    <source>
        <strain evidence="1 2">T27</strain>
    </source>
</reference>
<proteinExistence type="predicted"/>
<protein>
    <recommendedName>
        <fullName evidence="3">DUF1572 domain-containing protein</fullName>
    </recommendedName>
</protein>
<dbReference type="STRING" id="1268072.PSAB_19535"/>